<feature type="domain" description="HTH crp-type" evidence="5">
    <location>
        <begin position="153"/>
        <end position="223"/>
    </location>
</feature>
<dbReference type="InterPro" id="IPR014710">
    <property type="entry name" value="RmlC-like_jellyroll"/>
</dbReference>
<dbReference type="InterPro" id="IPR000595">
    <property type="entry name" value="cNMP-bd_dom"/>
</dbReference>
<keyword evidence="2" id="KW-0238">DNA-binding</keyword>
<dbReference type="RefSeq" id="WP_228703760.1">
    <property type="nucleotide sequence ID" value="NZ_CP012418.1"/>
</dbReference>
<dbReference type="PANTHER" id="PTHR24567:SF68">
    <property type="entry name" value="DNA-BINDING TRANSCRIPTIONAL DUAL REGULATOR CRP"/>
    <property type="match status" value="1"/>
</dbReference>
<dbReference type="SUPFAM" id="SSF51206">
    <property type="entry name" value="cAMP-binding domain-like"/>
    <property type="match status" value="1"/>
</dbReference>
<proteinExistence type="predicted"/>
<accession>A0A1B3BAK7</accession>
<dbReference type="InterPro" id="IPR036390">
    <property type="entry name" value="WH_DNA-bd_sf"/>
</dbReference>
<dbReference type="EMBL" id="CP012418">
    <property type="protein sequence ID" value="AOE49838.1"/>
    <property type="molecule type" value="Genomic_DNA"/>
</dbReference>
<protein>
    <submittedName>
        <fullName evidence="6">Transcriptional regulator, Crp/Fnr family</fullName>
    </submittedName>
</protein>
<sequence length="237" mass="27095">MEVKQLNNLEPTLRKNPLFGILNDTQLSELLRVSKVNYYKKSRPIISQGQPAKYFFFVLKGQVKLHLISSDGNEKIVKFVNSHDTFAEALMFLQKKYYPINASTTEESRVLSIPSQAFYNILQSDSDLCLRMLGNICLKMRGHINEIEMLTILDASQRVARYIYNLMPAETCNGDSFSIAITKKSIAEKLSIRPETLSRILKKFEINEVFSFGNGVVTIHNRQRLSEINLEHCLSIA</sequence>
<dbReference type="SMART" id="SM00419">
    <property type="entry name" value="HTH_CRP"/>
    <property type="match status" value="1"/>
</dbReference>
<dbReference type="InterPro" id="IPR050397">
    <property type="entry name" value="Env_Response_Regulators"/>
</dbReference>
<dbReference type="InterPro" id="IPR012318">
    <property type="entry name" value="HTH_CRP"/>
</dbReference>
<dbReference type="GO" id="GO:0005829">
    <property type="term" value="C:cytosol"/>
    <property type="evidence" value="ECO:0007669"/>
    <property type="project" value="TreeGrafter"/>
</dbReference>
<name>A0A1B3BAK7_9GAMM</name>
<evidence type="ECO:0000259" key="5">
    <source>
        <dbReference type="PROSITE" id="PS51063"/>
    </source>
</evidence>
<dbReference type="InterPro" id="IPR018488">
    <property type="entry name" value="cNMP-bd_CS"/>
</dbReference>
<dbReference type="GO" id="GO:0003677">
    <property type="term" value="F:DNA binding"/>
    <property type="evidence" value="ECO:0007669"/>
    <property type="project" value="UniProtKB-KW"/>
</dbReference>
<evidence type="ECO:0000256" key="2">
    <source>
        <dbReference type="ARBA" id="ARBA00023125"/>
    </source>
</evidence>
<dbReference type="PANTHER" id="PTHR24567">
    <property type="entry name" value="CRP FAMILY TRANSCRIPTIONAL REGULATORY PROTEIN"/>
    <property type="match status" value="1"/>
</dbReference>
<dbReference type="Gene3D" id="2.60.120.10">
    <property type="entry name" value="Jelly Rolls"/>
    <property type="match status" value="1"/>
</dbReference>
<keyword evidence="1" id="KW-0805">Transcription regulation</keyword>
<dbReference type="KEGG" id="ksd:KS2013_1118"/>
<dbReference type="GO" id="GO:0003700">
    <property type="term" value="F:DNA-binding transcription factor activity"/>
    <property type="evidence" value="ECO:0007669"/>
    <property type="project" value="TreeGrafter"/>
</dbReference>
<dbReference type="CDD" id="cd00038">
    <property type="entry name" value="CAP_ED"/>
    <property type="match status" value="1"/>
</dbReference>
<dbReference type="InterPro" id="IPR018490">
    <property type="entry name" value="cNMP-bd_dom_sf"/>
</dbReference>
<keyword evidence="7" id="KW-1185">Reference proteome</keyword>
<evidence type="ECO:0000313" key="7">
    <source>
        <dbReference type="Proteomes" id="UP000094147"/>
    </source>
</evidence>
<evidence type="ECO:0000259" key="4">
    <source>
        <dbReference type="PROSITE" id="PS50042"/>
    </source>
</evidence>
<dbReference type="PROSITE" id="PS00888">
    <property type="entry name" value="CNMP_BINDING_1"/>
    <property type="match status" value="1"/>
</dbReference>
<evidence type="ECO:0000256" key="1">
    <source>
        <dbReference type="ARBA" id="ARBA00023015"/>
    </source>
</evidence>
<dbReference type="Gene3D" id="1.10.10.10">
    <property type="entry name" value="Winged helix-like DNA-binding domain superfamily/Winged helix DNA-binding domain"/>
    <property type="match status" value="1"/>
</dbReference>
<evidence type="ECO:0000313" key="6">
    <source>
        <dbReference type="EMBL" id="AOE49838.1"/>
    </source>
</evidence>
<dbReference type="PROSITE" id="PS51063">
    <property type="entry name" value="HTH_CRP_2"/>
    <property type="match status" value="1"/>
</dbReference>
<dbReference type="Pfam" id="PF00027">
    <property type="entry name" value="cNMP_binding"/>
    <property type="match status" value="1"/>
</dbReference>
<feature type="domain" description="Cyclic nucleotide-binding" evidence="4">
    <location>
        <begin position="18"/>
        <end position="139"/>
    </location>
</feature>
<dbReference type="Pfam" id="PF13545">
    <property type="entry name" value="HTH_Crp_2"/>
    <property type="match status" value="1"/>
</dbReference>
<organism evidence="6 7">
    <name type="scientific">Kangiella sediminilitoris</name>
    <dbReference type="NCBI Taxonomy" id="1144748"/>
    <lineage>
        <taxon>Bacteria</taxon>
        <taxon>Pseudomonadati</taxon>
        <taxon>Pseudomonadota</taxon>
        <taxon>Gammaproteobacteria</taxon>
        <taxon>Kangiellales</taxon>
        <taxon>Kangiellaceae</taxon>
        <taxon>Kangiella</taxon>
    </lineage>
</organism>
<gene>
    <name evidence="6" type="ORF">KS2013_1118</name>
</gene>
<dbReference type="PROSITE" id="PS50042">
    <property type="entry name" value="CNMP_BINDING_3"/>
    <property type="match status" value="1"/>
</dbReference>
<reference evidence="7" key="1">
    <citation type="submission" date="2015-08" db="EMBL/GenBank/DDBJ databases">
        <authorList>
            <person name="Kim K.M."/>
        </authorList>
    </citation>
    <scope>NUCLEOTIDE SEQUENCE [LARGE SCALE GENOMIC DNA]</scope>
    <source>
        <strain evidence="7">KCTC 23892</strain>
    </source>
</reference>
<keyword evidence="3" id="KW-0804">Transcription</keyword>
<dbReference type="Proteomes" id="UP000094147">
    <property type="component" value="Chromosome"/>
</dbReference>
<dbReference type="AlphaFoldDB" id="A0A1B3BAK7"/>
<dbReference type="SUPFAM" id="SSF46785">
    <property type="entry name" value="Winged helix' DNA-binding domain"/>
    <property type="match status" value="1"/>
</dbReference>
<dbReference type="InterPro" id="IPR036388">
    <property type="entry name" value="WH-like_DNA-bd_sf"/>
</dbReference>
<dbReference type="STRING" id="1144748.KS2013_1118"/>
<evidence type="ECO:0000256" key="3">
    <source>
        <dbReference type="ARBA" id="ARBA00023163"/>
    </source>
</evidence>
<dbReference type="SMART" id="SM00100">
    <property type="entry name" value="cNMP"/>
    <property type="match status" value="1"/>
</dbReference>